<name>W6MB67_9GAMM</name>
<dbReference type="STRING" id="1400863.BN873_1060008"/>
<evidence type="ECO:0000313" key="2">
    <source>
        <dbReference type="EMBL" id="CDI01113.1"/>
    </source>
</evidence>
<evidence type="ECO:0000259" key="1">
    <source>
        <dbReference type="Pfam" id="PF00535"/>
    </source>
</evidence>
<dbReference type="PANTHER" id="PTHR43685:SF2">
    <property type="entry name" value="GLYCOSYLTRANSFERASE 2-LIKE DOMAIN-CONTAINING PROTEIN"/>
    <property type="match status" value="1"/>
</dbReference>
<evidence type="ECO:0000313" key="3">
    <source>
        <dbReference type="Proteomes" id="UP000035760"/>
    </source>
</evidence>
<dbReference type="PANTHER" id="PTHR43685">
    <property type="entry name" value="GLYCOSYLTRANSFERASE"/>
    <property type="match status" value="1"/>
</dbReference>
<protein>
    <recommendedName>
        <fullName evidence="1">Glycosyltransferase 2-like domain-containing protein</fullName>
    </recommendedName>
</protein>
<dbReference type="Proteomes" id="UP000035760">
    <property type="component" value="Unassembled WGS sequence"/>
</dbReference>
<dbReference type="SUPFAM" id="SSF53448">
    <property type="entry name" value="Nucleotide-diphospho-sugar transferases"/>
    <property type="match status" value="1"/>
</dbReference>
<reference evidence="2" key="1">
    <citation type="submission" date="2013-07" db="EMBL/GenBank/DDBJ databases">
        <authorList>
            <person name="McIlroy S."/>
        </authorList>
    </citation>
    <scope>NUCLEOTIDE SEQUENCE [LARGE SCALE GENOMIC DNA]</scope>
    <source>
        <strain evidence="2">Run_A_D11</strain>
    </source>
</reference>
<proteinExistence type="predicted"/>
<dbReference type="EMBL" id="CBTJ020000009">
    <property type="protein sequence ID" value="CDI01113.1"/>
    <property type="molecule type" value="Genomic_DNA"/>
</dbReference>
<feature type="domain" description="Glycosyltransferase 2-like" evidence="1">
    <location>
        <begin position="4"/>
        <end position="183"/>
    </location>
</feature>
<organism evidence="2 3">
    <name type="scientific">Candidatus Competibacter denitrificans Run_A_D11</name>
    <dbReference type="NCBI Taxonomy" id="1400863"/>
    <lineage>
        <taxon>Bacteria</taxon>
        <taxon>Pseudomonadati</taxon>
        <taxon>Pseudomonadota</taxon>
        <taxon>Gammaproteobacteria</taxon>
        <taxon>Candidatus Competibacteraceae</taxon>
        <taxon>Candidatus Competibacter</taxon>
    </lineage>
</organism>
<dbReference type="CDD" id="cd00761">
    <property type="entry name" value="Glyco_tranf_GTA_type"/>
    <property type="match status" value="1"/>
</dbReference>
<dbReference type="RefSeq" id="WP_048670244.1">
    <property type="nucleotide sequence ID" value="NZ_CBTJ020000009.1"/>
</dbReference>
<dbReference type="InterPro" id="IPR029044">
    <property type="entry name" value="Nucleotide-diphossugar_trans"/>
</dbReference>
<dbReference type="InterPro" id="IPR050834">
    <property type="entry name" value="Glycosyltransf_2"/>
</dbReference>
<dbReference type="InterPro" id="IPR001173">
    <property type="entry name" value="Glyco_trans_2-like"/>
</dbReference>
<sequence length="331" mass="37164">MYTTVIMINRNGGTFLRDALQTCRADLEATWQSRQDFELLVVDNGSTDDSLSVIKAEISSAPFKARIIEELSLGVNSARNAGLKEATGDFLIFVDSDIRFHSGWLAAYLGAADRYPEIEVFAGCVQIGLIEGAIPNWLDLTGPWKRSCIVVQADFGKDPAVFQITPNCGPVGPNMAFRRSIFERAGTFDIQFGLRPGSLVAGAEAEFFDRLSHFDASFAWVPDAVVDHPLKRQQINRLYFLNRLHGIGRVTARIACMRGTPAKRLFGLTLYRVPELFCALLAWLRATLQADSCRAFYYQGEVYVLVGYLYEDFIQWRTLRSHPNINILIYL</sequence>
<dbReference type="Gene3D" id="3.90.550.10">
    <property type="entry name" value="Spore Coat Polysaccharide Biosynthesis Protein SpsA, Chain A"/>
    <property type="match status" value="1"/>
</dbReference>
<dbReference type="Pfam" id="PF00535">
    <property type="entry name" value="Glycos_transf_2"/>
    <property type="match status" value="1"/>
</dbReference>
<keyword evidence="3" id="KW-1185">Reference proteome</keyword>
<accession>W6MB67</accession>
<reference evidence="2" key="2">
    <citation type="submission" date="2014-03" db="EMBL/GenBank/DDBJ databases">
        <title>Candidatus Competibacter-lineage genomes retrieved from metagenomes reveal functional metabolic diversity.</title>
        <authorList>
            <person name="McIlroy S.J."/>
            <person name="Albertsen M."/>
            <person name="Andresen E.K."/>
            <person name="Saunders A.M."/>
            <person name="Kristiansen R."/>
            <person name="Stokholm-Bjerregaard M."/>
            <person name="Nielsen K.L."/>
            <person name="Nielsen P.H."/>
        </authorList>
    </citation>
    <scope>NUCLEOTIDE SEQUENCE</scope>
    <source>
        <strain evidence="2">Run_A_D11</strain>
    </source>
</reference>
<dbReference type="AlphaFoldDB" id="W6MB67"/>
<comment type="caution">
    <text evidence="2">The sequence shown here is derived from an EMBL/GenBank/DDBJ whole genome shotgun (WGS) entry which is preliminary data.</text>
</comment>
<dbReference type="OrthoDB" id="9781367at2"/>
<gene>
    <name evidence="2" type="ORF">BN873_1060008</name>
</gene>